<feature type="region of interest" description="Disordered" evidence="10">
    <location>
        <begin position="285"/>
        <end position="344"/>
    </location>
</feature>
<dbReference type="eggNOG" id="KOG1601">
    <property type="taxonomic scope" value="Eukaryota"/>
</dbReference>
<evidence type="ECO:0000256" key="7">
    <source>
        <dbReference type="ARBA" id="ARBA00023163"/>
    </source>
</evidence>
<dbReference type="GO" id="GO:0005634">
    <property type="term" value="C:nucleus"/>
    <property type="evidence" value="ECO:0007669"/>
    <property type="project" value="UniProtKB-SubCell"/>
</dbReference>
<keyword evidence="7" id="KW-0804">Transcription</keyword>
<feature type="compositionally biased region" description="Polar residues" evidence="10">
    <location>
        <begin position="323"/>
        <end position="344"/>
    </location>
</feature>
<dbReference type="Pfam" id="PF00320">
    <property type="entry name" value="GATA"/>
    <property type="match status" value="1"/>
</dbReference>
<evidence type="ECO:0000256" key="10">
    <source>
        <dbReference type="SAM" id="MobiDB-lite"/>
    </source>
</evidence>
<comment type="subcellular location">
    <subcellularLocation>
        <location evidence="1">Nucleus</location>
    </subcellularLocation>
</comment>
<evidence type="ECO:0000256" key="2">
    <source>
        <dbReference type="ARBA" id="ARBA00022723"/>
    </source>
</evidence>
<evidence type="ECO:0000256" key="6">
    <source>
        <dbReference type="ARBA" id="ARBA00023063"/>
    </source>
</evidence>
<evidence type="ECO:0000313" key="13">
    <source>
        <dbReference type="Proteomes" id="UP000001197"/>
    </source>
</evidence>
<protein>
    <submittedName>
        <fullName evidence="12">GATA type zinc finger protein</fullName>
    </submittedName>
</protein>
<feature type="compositionally biased region" description="Low complexity" evidence="10">
    <location>
        <begin position="575"/>
        <end position="589"/>
    </location>
</feature>
<keyword evidence="6" id="KW-0534">Nitrate assimilation</keyword>
<keyword evidence="4" id="KW-0862">Zinc</keyword>
<dbReference type="InParanoid" id="A0A090D4X4"/>
<keyword evidence="2" id="KW-0479">Metal-binding</keyword>
<evidence type="ECO:0000313" key="12">
    <source>
        <dbReference type="EMBL" id="CDP24813.1"/>
    </source>
</evidence>
<dbReference type="PROSITE" id="PS50114">
    <property type="entry name" value="GATA_ZN_FINGER_2"/>
    <property type="match status" value="1"/>
</dbReference>
<evidence type="ECO:0000256" key="1">
    <source>
        <dbReference type="ARBA" id="ARBA00004123"/>
    </source>
</evidence>
<dbReference type="GO" id="GO:0045944">
    <property type="term" value="P:positive regulation of transcription by RNA polymerase II"/>
    <property type="evidence" value="ECO:0007669"/>
    <property type="project" value="TreeGrafter"/>
</dbReference>
<evidence type="ECO:0000256" key="4">
    <source>
        <dbReference type="ARBA" id="ARBA00022833"/>
    </source>
</evidence>
<dbReference type="GO" id="GO:0000978">
    <property type="term" value="F:RNA polymerase II cis-regulatory region sequence-specific DNA binding"/>
    <property type="evidence" value="ECO:0007669"/>
    <property type="project" value="TreeGrafter"/>
</dbReference>
<feature type="compositionally biased region" description="Basic and acidic residues" evidence="10">
    <location>
        <begin position="386"/>
        <end position="400"/>
    </location>
</feature>
<dbReference type="Pfam" id="PF25026">
    <property type="entry name" value="Asd-4"/>
    <property type="match status" value="1"/>
</dbReference>
<dbReference type="InterPro" id="IPR056998">
    <property type="entry name" value="Asd-4/GZF3_helical"/>
</dbReference>
<sequence>MDESAATEGLSSGPPLPSAPEPEARPTSPSLAATHPDAPSTASGSTPLNPLPGVSTFAPGTGTPQIQQPRPVAIAPAMPPRTSPASTHPGPGGNLDAGVEGESDGTHVHCWPPFSPPIGSSRCHQGEKIWWGCAYLSPQPTLAPALSADRSVAQKAIVLSLVPHTWDPFKNFLIIFLSSLLHLPYLSLPRIYQGALSSRSNRSAPFFRQIALERTAIMATMANHDRESTQPTCQNCGTSTTPLWRRDEHGAVLCNACGLFLKLHGRPRPSSLKTDVIKSRNRVKTMRPDLAKQKKAQQNQALPAGADVNGADLANGNGARGPSQKSTNGHMDDTNSPISRTGTPNMYNPHMAPMYGNQDEQFQAQQLSGFQVASGPGGHASPLNGERTDMPQGHDENSQLRTRVSELEVIQELYRGRIQQLEQEQQQLQAQARQQPENGGSDSDAQLRAQMDALTDALNQARSQNETLTAQLEVATVQAEALNAAHAQLQNELEESHRRENMLKRRLDELEVELKEARDSRDHTFEDGRAAKKPRVEEPEQPIVFEQQDHQQEETLPQPVSIQIVPIPEPVVNPAAETALETANETLPESMEEDTKIEVTAP</sequence>
<feature type="region of interest" description="Disordered" evidence="10">
    <location>
        <begin position="518"/>
        <end position="556"/>
    </location>
</feature>
<dbReference type="Gene3D" id="3.30.50.10">
    <property type="entry name" value="Erythroid Transcription Factor GATA-1, subunit A"/>
    <property type="match status" value="1"/>
</dbReference>
<reference evidence="13" key="2">
    <citation type="journal article" date="2014" name="Genetics">
        <title>Maintaining two mating types: Structure of the mating type locus and its role in heterokaryosis in Podospora anserina.</title>
        <authorList>
            <person name="Grognet P."/>
            <person name="Bidard F."/>
            <person name="Kuchly C."/>
            <person name="Tong L.C.H."/>
            <person name="Coppin E."/>
            <person name="Benkhali J.A."/>
            <person name="Couloux A."/>
            <person name="Wincker P."/>
            <person name="Debuchy R."/>
            <person name="Silar P."/>
        </authorList>
    </citation>
    <scope>GENOME REANNOTATION</scope>
    <source>
        <strain evidence="13">S / ATCC MYA-4624 / DSM 980 / FGSC 10383</strain>
    </source>
</reference>
<feature type="compositionally biased region" description="Basic and acidic residues" evidence="10">
    <location>
        <begin position="518"/>
        <end position="538"/>
    </location>
</feature>
<dbReference type="PROSITE" id="PS00344">
    <property type="entry name" value="GATA_ZN_FINGER_1"/>
    <property type="match status" value="1"/>
</dbReference>
<feature type="region of interest" description="Disordered" evidence="10">
    <location>
        <begin position="1"/>
        <end position="104"/>
    </location>
</feature>
<dbReference type="SUPFAM" id="SSF57716">
    <property type="entry name" value="Glucocorticoid receptor-like (DNA-binding domain)"/>
    <property type="match status" value="1"/>
</dbReference>
<dbReference type="PANTHER" id="PTHR10071">
    <property type="entry name" value="TRANSCRIPTION FACTOR GATA FAMILY MEMBER"/>
    <property type="match status" value="1"/>
</dbReference>
<feature type="domain" description="GATA-type" evidence="11">
    <location>
        <begin position="227"/>
        <end position="280"/>
    </location>
</feature>
<evidence type="ECO:0000256" key="8">
    <source>
        <dbReference type="ARBA" id="ARBA00023242"/>
    </source>
</evidence>
<feature type="region of interest" description="Disordered" evidence="10">
    <location>
        <begin position="575"/>
        <end position="602"/>
    </location>
</feature>
<dbReference type="InterPro" id="IPR039355">
    <property type="entry name" value="Transcription_factor_GATA"/>
</dbReference>
<dbReference type="STRING" id="515849.A0A090D4X4"/>
<dbReference type="EMBL" id="FO904936">
    <property type="protein sequence ID" value="CDP24813.1"/>
    <property type="molecule type" value="Genomic_DNA"/>
</dbReference>
<keyword evidence="3 9" id="KW-0863">Zinc-finger</keyword>
<reference evidence="12 13" key="1">
    <citation type="journal article" date="2008" name="Genome Biol.">
        <title>The genome sequence of the model ascomycete fungus Podospora anserina.</title>
        <authorList>
            <person name="Espagne E."/>
            <person name="Lespinet O."/>
            <person name="Malagnac F."/>
            <person name="Da Silva C."/>
            <person name="Jaillon O."/>
            <person name="Porcel B.M."/>
            <person name="Couloux A."/>
            <person name="Aury J.-M."/>
            <person name="Segurens B."/>
            <person name="Poulain J."/>
            <person name="Anthouard V."/>
            <person name="Grossetete S."/>
            <person name="Khalili H."/>
            <person name="Coppin E."/>
            <person name="Dequard-Chablat M."/>
            <person name="Picard M."/>
            <person name="Contamine V."/>
            <person name="Arnaise S."/>
            <person name="Bourdais A."/>
            <person name="Berteaux-Lecellier V."/>
            <person name="Gautheret D."/>
            <person name="de Vries R.P."/>
            <person name="Battaglia E."/>
            <person name="Coutinho P.M."/>
            <person name="Danchin E.G.J."/>
            <person name="Henrissat B."/>
            <person name="El Khoury R."/>
            <person name="Sainsard-Chanet A."/>
            <person name="Boivin A."/>
            <person name="Pinan-Lucarre B."/>
            <person name="Sellem C.H."/>
            <person name="Debuchy R."/>
            <person name="Wincker P."/>
            <person name="Weissenbach J."/>
            <person name="Silar P."/>
        </authorList>
    </citation>
    <scope>NUCLEOTIDE SEQUENCE [LARGE SCALE GENOMIC DNA]</scope>
    <source>
        <strain evidence="13">S / ATCC MYA-4624 / DSM 980 / FGSC 10383</strain>
    </source>
</reference>
<dbReference type="AlphaFoldDB" id="A0A090D4X4"/>
<dbReference type="PANTHER" id="PTHR10071:SF281">
    <property type="entry name" value="BOX A-BINDING FACTOR-RELATED"/>
    <property type="match status" value="1"/>
</dbReference>
<dbReference type="PRINTS" id="PR00619">
    <property type="entry name" value="GATAZNFINGER"/>
</dbReference>
<organism evidence="12 13">
    <name type="scientific">Podospora anserina (strain S / ATCC MYA-4624 / DSM 980 / FGSC 10383)</name>
    <name type="common">Pleurage anserina</name>
    <dbReference type="NCBI Taxonomy" id="515849"/>
    <lineage>
        <taxon>Eukaryota</taxon>
        <taxon>Fungi</taxon>
        <taxon>Dikarya</taxon>
        <taxon>Ascomycota</taxon>
        <taxon>Pezizomycotina</taxon>
        <taxon>Sordariomycetes</taxon>
        <taxon>Sordariomycetidae</taxon>
        <taxon>Sordariales</taxon>
        <taxon>Podosporaceae</taxon>
        <taxon>Podospora</taxon>
        <taxon>Podospora anserina</taxon>
    </lineage>
</organism>
<feature type="region of interest" description="Disordered" evidence="10">
    <location>
        <begin position="425"/>
        <end position="444"/>
    </location>
</feature>
<dbReference type="Proteomes" id="UP000001197">
    <property type="component" value="Chromosome 1"/>
</dbReference>
<feature type="compositionally biased region" description="Basic and acidic residues" evidence="10">
    <location>
        <begin position="593"/>
        <end position="602"/>
    </location>
</feature>
<dbReference type="GO" id="GO:0008270">
    <property type="term" value="F:zinc ion binding"/>
    <property type="evidence" value="ECO:0007669"/>
    <property type="project" value="UniProtKB-KW"/>
</dbReference>
<dbReference type="GO" id="GO:0000122">
    <property type="term" value="P:negative regulation of transcription by RNA polymerase II"/>
    <property type="evidence" value="ECO:0007669"/>
    <property type="project" value="TreeGrafter"/>
</dbReference>
<dbReference type="InterPro" id="IPR013088">
    <property type="entry name" value="Znf_NHR/GATA"/>
</dbReference>
<evidence type="ECO:0000256" key="5">
    <source>
        <dbReference type="ARBA" id="ARBA00023015"/>
    </source>
</evidence>
<keyword evidence="13" id="KW-1185">Reference proteome</keyword>
<accession>A0A090D4X4</accession>
<evidence type="ECO:0000256" key="3">
    <source>
        <dbReference type="ARBA" id="ARBA00022771"/>
    </source>
</evidence>
<keyword evidence="8" id="KW-0539">Nucleus</keyword>
<evidence type="ECO:0000259" key="11">
    <source>
        <dbReference type="PROSITE" id="PS50114"/>
    </source>
</evidence>
<dbReference type="CDD" id="cd00202">
    <property type="entry name" value="ZnF_GATA"/>
    <property type="match status" value="1"/>
</dbReference>
<dbReference type="GO" id="GO:0000981">
    <property type="term" value="F:DNA-binding transcription factor activity, RNA polymerase II-specific"/>
    <property type="evidence" value="ECO:0007669"/>
    <property type="project" value="TreeGrafter"/>
</dbReference>
<dbReference type="FunFam" id="3.30.50.10:FF:000007">
    <property type="entry name" value="Nitrogen regulatory AreA, N-terminal"/>
    <property type="match status" value="1"/>
</dbReference>
<evidence type="ECO:0000256" key="9">
    <source>
        <dbReference type="PROSITE-ProRule" id="PRU00094"/>
    </source>
</evidence>
<proteinExistence type="predicted"/>
<keyword evidence="5" id="KW-0805">Transcription regulation</keyword>
<feature type="compositionally biased region" description="Low complexity" evidence="10">
    <location>
        <begin position="425"/>
        <end position="435"/>
    </location>
</feature>
<dbReference type="InterPro" id="IPR000679">
    <property type="entry name" value="Znf_GATA"/>
</dbReference>
<feature type="region of interest" description="Disordered" evidence="10">
    <location>
        <begin position="371"/>
        <end position="400"/>
    </location>
</feature>
<dbReference type="SMART" id="SM00401">
    <property type="entry name" value="ZnF_GATA"/>
    <property type="match status" value="1"/>
</dbReference>
<name>A0A090D4X4_PODAN</name>